<evidence type="ECO:0000313" key="10">
    <source>
        <dbReference type="EMBL" id="NIZ46741.1"/>
    </source>
</evidence>
<evidence type="ECO:0000256" key="7">
    <source>
        <dbReference type="ARBA" id="ARBA00048743"/>
    </source>
</evidence>
<organism evidence="10 11">
    <name type="scientific">Entomospira nematocerorum</name>
    <dbReference type="NCBI Taxonomy" id="2719987"/>
    <lineage>
        <taxon>Bacteria</taxon>
        <taxon>Pseudomonadati</taxon>
        <taxon>Spirochaetota</taxon>
        <taxon>Spirochaetia</taxon>
        <taxon>Spirochaetales</taxon>
        <taxon>Spirochaetaceae</taxon>
        <taxon>Entomospira</taxon>
    </lineage>
</organism>
<comment type="catalytic activity">
    <reaction evidence="7 8">
        <text>dTMP + ATP = dTDP + ADP</text>
        <dbReference type="Rhea" id="RHEA:13517"/>
        <dbReference type="ChEBI" id="CHEBI:30616"/>
        <dbReference type="ChEBI" id="CHEBI:58369"/>
        <dbReference type="ChEBI" id="CHEBI:63528"/>
        <dbReference type="ChEBI" id="CHEBI:456216"/>
        <dbReference type="EC" id="2.7.4.9"/>
    </reaction>
</comment>
<dbReference type="Pfam" id="PF02223">
    <property type="entry name" value="Thymidylate_kin"/>
    <property type="match status" value="1"/>
</dbReference>
<dbReference type="InterPro" id="IPR018095">
    <property type="entry name" value="Thymidylate_kin_CS"/>
</dbReference>
<dbReference type="PROSITE" id="PS01331">
    <property type="entry name" value="THYMIDYLATE_KINASE"/>
    <property type="match status" value="1"/>
</dbReference>
<sequence length="217" mass="25494">MIVALEGIDGVGKSLQTRLLQERLQDMQIRSVHFPQHHHDPFGKLISRFLAGELGNKQQVDPYFTALLFACDQFALMQEVLQEDASDLLILDRYYYSNMAYQAAQISNIIDREEFRQWLEQVVITFHLPPADVVFYLEIPESLALKNMKERMHVAAVDHYEVDRTFQQRVKEEYQVLQKRYSQFIPISCASASGVWRDSSDVHEEIVQHIMEYRQRE</sequence>
<dbReference type="InterPro" id="IPR039430">
    <property type="entry name" value="Thymidylate_kin-like_dom"/>
</dbReference>
<dbReference type="Proteomes" id="UP000752013">
    <property type="component" value="Unassembled WGS sequence"/>
</dbReference>
<dbReference type="InterPro" id="IPR027417">
    <property type="entry name" value="P-loop_NTPase"/>
</dbReference>
<keyword evidence="3 8" id="KW-0545">Nucleotide biosynthesis</keyword>
<evidence type="ECO:0000256" key="8">
    <source>
        <dbReference type="HAMAP-Rule" id="MF_00165"/>
    </source>
</evidence>
<dbReference type="NCBIfam" id="TIGR00041">
    <property type="entry name" value="DTMP_kinase"/>
    <property type="match status" value="1"/>
</dbReference>
<dbReference type="RefSeq" id="WP_167703193.1">
    <property type="nucleotide sequence ID" value="NZ_CP118168.1"/>
</dbReference>
<protein>
    <recommendedName>
        <fullName evidence="8">Thymidylate kinase</fullName>
        <ecNumber evidence="8">2.7.4.9</ecNumber>
    </recommendedName>
    <alternativeName>
        <fullName evidence="8">dTMP kinase</fullName>
    </alternativeName>
</protein>
<keyword evidence="4 8" id="KW-0547">Nucleotide-binding</keyword>
<dbReference type="GO" id="GO:0005524">
    <property type="term" value="F:ATP binding"/>
    <property type="evidence" value="ECO:0007669"/>
    <property type="project" value="UniProtKB-UniRule"/>
</dbReference>
<dbReference type="CDD" id="cd01672">
    <property type="entry name" value="TMPK"/>
    <property type="match status" value="1"/>
</dbReference>
<evidence type="ECO:0000256" key="3">
    <source>
        <dbReference type="ARBA" id="ARBA00022727"/>
    </source>
</evidence>
<dbReference type="GO" id="GO:0004798">
    <property type="term" value="F:dTMP kinase activity"/>
    <property type="evidence" value="ECO:0007669"/>
    <property type="project" value="UniProtKB-UniRule"/>
</dbReference>
<keyword evidence="5 8" id="KW-0418">Kinase</keyword>
<dbReference type="GO" id="GO:0005737">
    <property type="term" value="C:cytoplasm"/>
    <property type="evidence" value="ECO:0007669"/>
    <property type="project" value="TreeGrafter"/>
</dbReference>
<dbReference type="InterPro" id="IPR018094">
    <property type="entry name" value="Thymidylate_kinase"/>
</dbReference>
<keyword evidence="2 8" id="KW-0808">Transferase</keyword>
<keyword evidence="6 8" id="KW-0067">ATP-binding</keyword>
<dbReference type="SUPFAM" id="SSF52540">
    <property type="entry name" value="P-loop containing nucleoside triphosphate hydrolases"/>
    <property type="match status" value="1"/>
</dbReference>
<comment type="caution">
    <text evidence="10">The sequence shown here is derived from an EMBL/GenBank/DDBJ whole genome shotgun (WGS) entry which is preliminary data.</text>
</comment>
<comment type="similarity">
    <text evidence="1 8">Belongs to the thymidylate kinase family.</text>
</comment>
<comment type="function">
    <text evidence="8">Phosphorylation of dTMP to form dTDP in both de novo and salvage pathways of dTTP synthesis.</text>
</comment>
<feature type="domain" description="Thymidylate kinase-like" evidence="9">
    <location>
        <begin position="5"/>
        <end position="181"/>
    </location>
</feature>
<evidence type="ECO:0000256" key="4">
    <source>
        <dbReference type="ARBA" id="ARBA00022741"/>
    </source>
</evidence>
<accession>A0A968KST8</accession>
<dbReference type="HAMAP" id="MF_00165">
    <property type="entry name" value="Thymidylate_kinase"/>
    <property type="match status" value="1"/>
</dbReference>
<dbReference type="GO" id="GO:0006233">
    <property type="term" value="P:dTDP biosynthetic process"/>
    <property type="evidence" value="ECO:0007669"/>
    <property type="project" value="InterPro"/>
</dbReference>
<dbReference type="PANTHER" id="PTHR10344:SF4">
    <property type="entry name" value="UMP-CMP KINASE 2, MITOCHONDRIAL"/>
    <property type="match status" value="1"/>
</dbReference>
<keyword evidence="11" id="KW-1185">Reference proteome</keyword>
<reference evidence="10" key="1">
    <citation type="submission" date="2020-03" db="EMBL/GenBank/DDBJ databases">
        <title>Spirochaetal bacteria isolated from arthropods constitute a novel genus Entomospira genus novum within the order Spirochaetales.</title>
        <authorList>
            <person name="Grana-Miraglia L."/>
            <person name="Sikutova S."/>
            <person name="Fingerle V."/>
            <person name="Sing A."/>
            <person name="Castillo-Ramirez S."/>
            <person name="Margos G."/>
            <person name="Rudolf I."/>
        </authorList>
    </citation>
    <scope>NUCLEOTIDE SEQUENCE</scope>
    <source>
        <strain evidence="10">BR208</strain>
    </source>
</reference>
<name>A0A968KST8_9SPIO</name>
<evidence type="ECO:0000256" key="6">
    <source>
        <dbReference type="ARBA" id="ARBA00022840"/>
    </source>
</evidence>
<dbReference type="EC" id="2.7.4.9" evidence="8"/>
<evidence type="ECO:0000256" key="2">
    <source>
        <dbReference type="ARBA" id="ARBA00022679"/>
    </source>
</evidence>
<proteinExistence type="inferred from homology"/>
<dbReference type="PANTHER" id="PTHR10344">
    <property type="entry name" value="THYMIDYLATE KINASE"/>
    <property type="match status" value="1"/>
</dbReference>
<dbReference type="Gene3D" id="3.40.50.300">
    <property type="entry name" value="P-loop containing nucleotide triphosphate hydrolases"/>
    <property type="match status" value="1"/>
</dbReference>
<gene>
    <name evidence="8 10" type="primary">tmk</name>
    <name evidence="10" type="ORF">HCT46_02230</name>
</gene>
<dbReference type="GO" id="GO:0006235">
    <property type="term" value="P:dTTP biosynthetic process"/>
    <property type="evidence" value="ECO:0007669"/>
    <property type="project" value="UniProtKB-UniRule"/>
</dbReference>
<dbReference type="GO" id="GO:0006227">
    <property type="term" value="P:dUDP biosynthetic process"/>
    <property type="evidence" value="ECO:0007669"/>
    <property type="project" value="TreeGrafter"/>
</dbReference>
<evidence type="ECO:0000256" key="1">
    <source>
        <dbReference type="ARBA" id="ARBA00009776"/>
    </source>
</evidence>
<evidence type="ECO:0000256" key="5">
    <source>
        <dbReference type="ARBA" id="ARBA00022777"/>
    </source>
</evidence>
<dbReference type="AlphaFoldDB" id="A0A968KST8"/>
<dbReference type="EMBL" id="JAATLK010000001">
    <property type="protein sequence ID" value="NIZ46741.1"/>
    <property type="molecule type" value="Genomic_DNA"/>
</dbReference>
<feature type="binding site" evidence="8">
    <location>
        <begin position="7"/>
        <end position="14"/>
    </location>
    <ligand>
        <name>ATP</name>
        <dbReference type="ChEBI" id="CHEBI:30616"/>
    </ligand>
</feature>
<evidence type="ECO:0000313" key="11">
    <source>
        <dbReference type="Proteomes" id="UP000752013"/>
    </source>
</evidence>
<evidence type="ECO:0000259" key="9">
    <source>
        <dbReference type="Pfam" id="PF02223"/>
    </source>
</evidence>